<keyword evidence="2" id="KW-0067">ATP-binding</keyword>
<dbReference type="SUPFAM" id="SSF52540">
    <property type="entry name" value="P-loop containing nucleoside triphosphate hydrolases"/>
    <property type="match status" value="1"/>
</dbReference>
<dbReference type="PANTHER" id="PTHR43384">
    <property type="entry name" value="SEPTUM SITE-DETERMINING PROTEIN MIND HOMOLOG, CHLOROPLASTIC-RELATED"/>
    <property type="match status" value="1"/>
</dbReference>
<dbReference type="InterPro" id="IPR027417">
    <property type="entry name" value="P-loop_NTPase"/>
</dbReference>
<dbReference type="GO" id="GO:0051782">
    <property type="term" value="P:negative regulation of cell division"/>
    <property type="evidence" value="ECO:0007669"/>
    <property type="project" value="TreeGrafter"/>
</dbReference>
<evidence type="ECO:0000313" key="4">
    <source>
        <dbReference type="Proteomes" id="UP000037848"/>
    </source>
</evidence>
<protein>
    <submittedName>
        <fullName evidence="3">Cobyrinic acid a,c-diamide synthase</fullName>
    </submittedName>
</protein>
<dbReference type="InterPro" id="IPR050625">
    <property type="entry name" value="ParA/MinD_ATPase"/>
</dbReference>
<accession>A0A0N1EQ73</accession>
<dbReference type="PANTHER" id="PTHR43384:SF4">
    <property type="entry name" value="CELLULOSE BIOSYNTHESIS PROTEIN BCSQ-RELATED"/>
    <property type="match status" value="1"/>
</dbReference>
<comment type="caution">
    <text evidence="3">The sequence shown here is derived from an EMBL/GenBank/DDBJ whole genome shotgun (WGS) entry which is preliminary data.</text>
</comment>
<dbReference type="GO" id="GO:0005524">
    <property type="term" value="F:ATP binding"/>
    <property type="evidence" value="ECO:0007669"/>
    <property type="project" value="UniProtKB-KW"/>
</dbReference>
<dbReference type="GO" id="GO:0016887">
    <property type="term" value="F:ATP hydrolysis activity"/>
    <property type="evidence" value="ECO:0007669"/>
    <property type="project" value="TreeGrafter"/>
</dbReference>
<dbReference type="AlphaFoldDB" id="A0A0N1EQ73"/>
<dbReference type="CDD" id="cd02038">
    <property type="entry name" value="FlhG-like"/>
    <property type="match status" value="1"/>
</dbReference>
<dbReference type="InterPro" id="IPR033756">
    <property type="entry name" value="YlxH/NBP35"/>
</dbReference>
<dbReference type="Pfam" id="PF10609">
    <property type="entry name" value="ParA"/>
    <property type="match status" value="1"/>
</dbReference>
<gene>
    <name evidence="3" type="ORF">ADS77_08505</name>
</gene>
<dbReference type="STRING" id="187330.AMS58_01775"/>
<evidence type="ECO:0000256" key="2">
    <source>
        <dbReference type="ARBA" id="ARBA00022840"/>
    </source>
</evidence>
<organism evidence="3 4">
    <name type="scientific">Pseudoalteromonas porphyrae</name>
    <dbReference type="NCBI Taxonomy" id="187330"/>
    <lineage>
        <taxon>Bacteria</taxon>
        <taxon>Pseudomonadati</taxon>
        <taxon>Pseudomonadota</taxon>
        <taxon>Gammaproteobacteria</taxon>
        <taxon>Alteromonadales</taxon>
        <taxon>Pseudoalteromonadaceae</taxon>
        <taxon>Pseudoalteromonas</taxon>
    </lineage>
</organism>
<sequence length="286" mass="30878">MINTVLDQASGLRKMSQNNNNGVKVIAVTGGKGGVGKTNVSLNTAIALGQLGNRVLVLDADLGLANCDVMLGLRVERNLSHVLSGECELDEILVEGPAGIKIVPATSGSQSMVELSPSEHAGLIRAFSELNTEFDILIVDTAAGISDMVLSFSRAAQDVMVVVCDEPTSITDAYALIKILSREHGVYKFKIVANMVRSIREGHELFAKLSKVTDRFLDVSMELVATVPYDENMRKSTRRQKVIVELFPSSPAAIAFKTLATKAVKWPIPNQPSGHLEFFIEKLVNG</sequence>
<dbReference type="Proteomes" id="UP000037848">
    <property type="component" value="Unassembled WGS sequence"/>
</dbReference>
<evidence type="ECO:0000313" key="3">
    <source>
        <dbReference type="EMBL" id="KPH63937.1"/>
    </source>
</evidence>
<dbReference type="InterPro" id="IPR025501">
    <property type="entry name" value="MinD_FleN"/>
</dbReference>
<dbReference type="OrthoDB" id="9816297at2"/>
<dbReference type="RefSeq" id="WP_054203299.1">
    <property type="nucleotide sequence ID" value="NZ_LHPH01000007.1"/>
</dbReference>
<keyword evidence="1" id="KW-0547">Nucleotide-binding</keyword>
<dbReference type="GO" id="GO:0009898">
    <property type="term" value="C:cytoplasmic side of plasma membrane"/>
    <property type="evidence" value="ECO:0007669"/>
    <property type="project" value="TreeGrafter"/>
</dbReference>
<proteinExistence type="predicted"/>
<dbReference type="PATRIC" id="fig|187330.3.peg.3741"/>
<dbReference type="EMBL" id="LHPH01000007">
    <property type="protein sequence ID" value="KPH63937.1"/>
    <property type="molecule type" value="Genomic_DNA"/>
</dbReference>
<dbReference type="InterPro" id="IPR033875">
    <property type="entry name" value="FlhG"/>
</dbReference>
<keyword evidence="4" id="KW-1185">Reference proteome</keyword>
<evidence type="ECO:0000256" key="1">
    <source>
        <dbReference type="ARBA" id="ARBA00022741"/>
    </source>
</evidence>
<dbReference type="FunFam" id="3.40.50.300:FF:000158">
    <property type="entry name" value="Site-determining protein"/>
    <property type="match status" value="1"/>
</dbReference>
<dbReference type="PIRSF" id="PIRSF003092">
    <property type="entry name" value="MinD"/>
    <property type="match status" value="1"/>
</dbReference>
<dbReference type="GO" id="GO:0005829">
    <property type="term" value="C:cytosol"/>
    <property type="evidence" value="ECO:0007669"/>
    <property type="project" value="TreeGrafter"/>
</dbReference>
<name>A0A0N1EQ73_9GAMM</name>
<reference evidence="3 4" key="1">
    <citation type="submission" date="2015-08" db="EMBL/GenBank/DDBJ databases">
        <title>Draft Genome Sequence of Pseudoalteromonas porphyrae UCD-SED14.</title>
        <authorList>
            <person name="Coil D.A."/>
            <person name="Jospin G."/>
            <person name="Lee R.D."/>
            <person name="Eisen J.A."/>
        </authorList>
    </citation>
    <scope>NUCLEOTIDE SEQUENCE [LARGE SCALE GENOMIC DNA]</scope>
    <source>
        <strain evidence="3 4">UCD-SED14</strain>
    </source>
</reference>
<dbReference type="Gene3D" id="3.40.50.300">
    <property type="entry name" value="P-loop containing nucleotide triphosphate hydrolases"/>
    <property type="match status" value="1"/>
</dbReference>